<keyword evidence="8" id="KW-1185">Reference proteome</keyword>
<dbReference type="Pfam" id="PF00335">
    <property type="entry name" value="Tetraspanin"/>
    <property type="match status" value="1"/>
</dbReference>
<comment type="caution">
    <text evidence="7">The sequence shown here is derived from an EMBL/GenBank/DDBJ whole genome shotgun (WGS) entry which is preliminary data.</text>
</comment>
<sequence length="182" mass="20188">MGPVGPDRANRAGPAHLVWRRLCVEKGIGLLQPPLNFVALQCSIPIIVAGTWLAFKQDNKCVHLVQWPIIILGSLILLVSLAIFVGAYGNHQCLLTTYLLAMAILIILLLALLMFAFTITRPDNSYTVPNWAYKECRLSSFSSWLRDQITSASSWARIQTCLNATNVCGKLGQCYLNPNQFI</sequence>
<dbReference type="InterPro" id="IPR018499">
    <property type="entry name" value="Tetraspanin/Peripherin"/>
</dbReference>
<reference evidence="7" key="1">
    <citation type="submission" date="2017-07" db="EMBL/GenBank/DDBJ databases">
        <title>Taro Niue Genome Assembly and Annotation.</title>
        <authorList>
            <person name="Atibalentja N."/>
            <person name="Keating K."/>
            <person name="Fields C.J."/>
        </authorList>
    </citation>
    <scope>NUCLEOTIDE SEQUENCE</scope>
    <source>
        <strain evidence="7">Niue_2</strain>
        <tissue evidence="7">Leaf</tissue>
    </source>
</reference>
<evidence type="ECO:0000256" key="1">
    <source>
        <dbReference type="ARBA" id="ARBA00004141"/>
    </source>
</evidence>
<keyword evidence="4 6" id="KW-1133">Transmembrane helix</keyword>
<evidence type="ECO:0000313" key="7">
    <source>
        <dbReference type="EMBL" id="MQL86557.1"/>
    </source>
</evidence>
<evidence type="ECO:0000256" key="3">
    <source>
        <dbReference type="ARBA" id="ARBA00022692"/>
    </source>
</evidence>
<feature type="transmembrane region" description="Helical" evidence="6">
    <location>
        <begin position="35"/>
        <end position="55"/>
    </location>
</feature>
<dbReference type="GO" id="GO:0009734">
    <property type="term" value="P:auxin-activated signaling pathway"/>
    <property type="evidence" value="ECO:0007669"/>
    <property type="project" value="InterPro"/>
</dbReference>
<gene>
    <name evidence="7" type="ORF">Taro_019102</name>
</gene>
<dbReference type="Proteomes" id="UP000652761">
    <property type="component" value="Unassembled WGS sequence"/>
</dbReference>
<evidence type="ECO:0000256" key="4">
    <source>
        <dbReference type="ARBA" id="ARBA00022989"/>
    </source>
</evidence>
<keyword evidence="3 6" id="KW-0812">Transmembrane</keyword>
<feature type="transmembrane region" description="Helical" evidence="6">
    <location>
        <begin position="95"/>
        <end position="117"/>
    </location>
</feature>
<accession>A0A843UVR9</accession>
<dbReference type="PANTHER" id="PTHR32191">
    <property type="entry name" value="TETRASPANIN-8-RELATED"/>
    <property type="match status" value="1"/>
</dbReference>
<protein>
    <submittedName>
        <fullName evidence="7">Uncharacterized protein</fullName>
    </submittedName>
</protein>
<evidence type="ECO:0000256" key="2">
    <source>
        <dbReference type="ARBA" id="ARBA00006840"/>
    </source>
</evidence>
<evidence type="ECO:0000256" key="6">
    <source>
        <dbReference type="SAM" id="Phobius"/>
    </source>
</evidence>
<evidence type="ECO:0000256" key="5">
    <source>
        <dbReference type="ARBA" id="ARBA00023136"/>
    </source>
</evidence>
<name>A0A843UVR9_COLES</name>
<proteinExistence type="inferred from homology"/>
<evidence type="ECO:0000313" key="8">
    <source>
        <dbReference type="Proteomes" id="UP000652761"/>
    </source>
</evidence>
<comment type="similarity">
    <text evidence="2">Belongs to the tetraspanin (TM4SF) family.</text>
</comment>
<dbReference type="GO" id="GO:0016020">
    <property type="term" value="C:membrane"/>
    <property type="evidence" value="ECO:0007669"/>
    <property type="project" value="UniProtKB-SubCell"/>
</dbReference>
<feature type="transmembrane region" description="Helical" evidence="6">
    <location>
        <begin position="67"/>
        <end position="89"/>
    </location>
</feature>
<organism evidence="7 8">
    <name type="scientific">Colocasia esculenta</name>
    <name type="common">Wild taro</name>
    <name type="synonym">Arum esculentum</name>
    <dbReference type="NCBI Taxonomy" id="4460"/>
    <lineage>
        <taxon>Eukaryota</taxon>
        <taxon>Viridiplantae</taxon>
        <taxon>Streptophyta</taxon>
        <taxon>Embryophyta</taxon>
        <taxon>Tracheophyta</taxon>
        <taxon>Spermatophyta</taxon>
        <taxon>Magnoliopsida</taxon>
        <taxon>Liliopsida</taxon>
        <taxon>Araceae</taxon>
        <taxon>Aroideae</taxon>
        <taxon>Colocasieae</taxon>
        <taxon>Colocasia</taxon>
    </lineage>
</organism>
<dbReference type="AlphaFoldDB" id="A0A843UVR9"/>
<comment type="subcellular location">
    <subcellularLocation>
        <location evidence="1">Membrane</location>
        <topology evidence="1">Multi-pass membrane protein</topology>
    </subcellularLocation>
</comment>
<keyword evidence="5 6" id="KW-0472">Membrane</keyword>
<dbReference type="InterPro" id="IPR044991">
    <property type="entry name" value="TET_plant"/>
</dbReference>
<dbReference type="EMBL" id="NMUH01000910">
    <property type="protein sequence ID" value="MQL86557.1"/>
    <property type="molecule type" value="Genomic_DNA"/>
</dbReference>